<dbReference type="InterPro" id="IPR017853">
    <property type="entry name" value="GH"/>
</dbReference>
<keyword evidence="9" id="KW-0326">Glycosidase</keyword>
<dbReference type="PRINTS" id="PR00133">
    <property type="entry name" value="GLHYDRLASE3"/>
</dbReference>
<dbReference type="InterPro" id="IPR036962">
    <property type="entry name" value="Glyco_hydro_3_N_sf"/>
</dbReference>
<reference evidence="16" key="2">
    <citation type="journal article" date="2023" name="IMA Fungus">
        <title>Comparative genomic study of the Penicillium genus elucidates a diverse pangenome and 15 lateral gene transfer events.</title>
        <authorList>
            <person name="Petersen C."/>
            <person name="Sorensen T."/>
            <person name="Nielsen M.R."/>
            <person name="Sondergaard T.E."/>
            <person name="Sorensen J.L."/>
            <person name="Fitzpatrick D.A."/>
            <person name="Frisvad J.C."/>
            <person name="Nielsen K.L."/>
        </authorList>
    </citation>
    <scope>NUCLEOTIDE SEQUENCE</scope>
    <source>
        <strain evidence="16">IBT 16125</strain>
    </source>
</reference>
<dbReference type="GeneID" id="81600980"/>
<keyword evidence="10" id="KW-0624">Polysaccharide degradation</keyword>
<proteinExistence type="inferred from homology"/>
<keyword evidence="6" id="KW-0136">Cellulose degradation</keyword>
<evidence type="ECO:0000256" key="3">
    <source>
        <dbReference type="ARBA" id="ARBA00005336"/>
    </source>
</evidence>
<evidence type="ECO:0000256" key="8">
    <source>
        <dbReference type="ARBA" id="ARBA00023277"/>
    </source>
</evidence>
<evidence type="ECO:0000256" key="7">
    <source>
        <dbReference type="ARBA" id="ARBA00023180"/>
    </source>
</evidence>
<evidence type="ECO:0000256" key="2">
    <source>
        <dbReference type="ARBA" id="ARBA00004987"/>
    </source>
</evidence>
<sequence length="805" mass="87915">ICLINNLGRAGYDFWHTTPLPDYNVPSIRMSDGPNGIRGTRFFNGVPAACLPCGTALGATWDMSLIQEAGVLIGKEAKAKGAAIWLGPTLNIQRSPLGGRGFESFAEDPHLSGMLAAAIIQGVQSEGVVATPKHFVCNDQEDRRRGLETIVTSRALREIYLKPFQLALAHGKPHAIMTAYNKLNGKLCSQSPDLLLNILREEWGFKGATISDWYGTYSTSEAVMAGLDLEMPGPPQWRGRLLSAAVSAMALPMRAVNSRVRSVLQLVKQASKCDVSAEESVRDTPEDRNVLRRLASESIVLLKNNDALLPWKNVESVGVIGFHSRAAIYCGGGSAQLTPYYVVTPMEGLQSYVQNIEYCPGAYGHQLQPLLGPFVKKLGITVTFYNQPHTSDNRQPLETIKIVDSLFQLLDYKPPGACELFYASMRGSLTPEKTAVWDFGVMCHGTALLYINGKIIIDNATQQRAGGSFFGSGTVEELGSVELQAGVTYDIRLEWGNGRTSTLRRLGATTLSNGGARLGGCPRVDAKEAINEAVLMAESQEHVVIFTGLNQEIESEGYDRKSMDLPGHSDALIDAVLDANPNTIVVVQSGTPVTMPWVSKAKAVIQAWYGGNELGNAIADVIFGKVNPSGKLPMTFPKVVQDNPAFLNFNADDGRVLYGEDIFVGYRYYDKMRKQPQFAFGHGLSYTTFALSNLEVSSPDVQLIVQNCGTRHGAEVVQVYIAPVHSATCRPVKELKAFTKVLLAPGEATKVKMRLDRNATSYWSETLDAWVSEKGEYDIFVGTSSDRIILTARFSQERTVVWRGL</sequence>
<evidence type="ECO:0000256" key="11">
    <source>
        <dbReference type="ARBA" id="ARBA00039569"/>
    </source>
</evidence>
<dbReference type="InterPro" id="IPR036881">
    <property type="entry name" value="Glyco_hydro_3_C_sf"/>
</dbReference>
<evidence type="ECO:0000256" key="1">
    <source>
        <dbReference type="ARBA" id="ARBA00000448"/>
    </source>
</evidence>
<dbReference type="Gene3D" id="2.60.40.10">
    <property type="entry name" value="Immunoglobulins"/>
    <property type="match status" value="1"/>
</dbReference>
<dbReference type="PANTHER" id="PTHR42715:SF27">
    <property type="entry name" value="BETA-GLUCOSIDASE-RELATED"/>
    <property type="match status" value="1"/>
</dbReference>
<dbReference type="AlphaFoldDB" id="A0AAD6C3C1"/>
<feature type="domain" description="PA14" evidence="15">
    <location>
        <begin position="375"/>
        <end position="534"/>
    </location>
</feature>
<dbReference type="EMBL" id="JAPVEA010000007">
    <property type="protein sequence ID" value="KAJ5443483.1"/>
    <property type="molecule type" value="Genomic_DNA"/>
</dbReference>
<dbReference type="InterPro" id="IPR001764">
    <property type="entry name" value="Glyco_hydro_3_N"/>
</dbReference>
<protein>
    <recommendedName>
        <fullName evidence="11">Probable beta-glucosidase I</fullName>
        <ecNumber evidence="4">3.2.1.21</ecNumber>
    </recommendedName>
    <alternativeName>
        <fullName evidence="12">Beta-D-glucoside glucohydrolase I</fullName>
    </alternativeName>
    <alternativeName>
        <fullName evidence="13">Cellobiase I</fullName>
    </alternativeName>
    <alternativeName>
        <fullName evidence="14">Gentiobiase I</fullName>
    </alternativeName>
</protein>
<evidence type="ECO:0000256" key="14">
    <source>
        <dbReference type="ARBA" id="ARBA00041809"/>
    </source>
</evidence>
<evidence type="ECO:0000256" key="5">
    <source>
        <dbReference type="ARBA" id="ARBA00022801"/>
    </source>
</evidence>
<keyword evidence="5" id="KW-0378">Hydrolase</keyword>
<dbReference type="EC" id="3.2.1.21" evidence="4"/>
<dbReference type="Pfam" id="PF07691">
    <property type="entry name" value="PA14"/>
    <property type="match status" value="1"/>
</dbReference>
<dbReference type="InterPro" id="IPR026891">
    <property type="entry name" value="Fn3-like"/>
</dbReference>
<comment type="caution">
    <text evidence="16">The sequence shown here is derived from an EMBL/GenBank/DDBJ whole genome shotgun (WGS) entry which is preliminary data.</text>
</comment>
<evidence type="ECO:0000256" key="13">
    <source>
        <dbReference type="ARBA" id="ARBA00041603"/>
    </source>
</evidence>
<dbReference type="InterPro" id="IPR037524">
    <property type="entry name" value="PA14/GLEYA"/>
</dbReference>
<keyword evidence="8" id="KW-0119">Carbohydrate metabolism</keyword>
<dbReference type="Proteomes" id="UP001213681">
    <property type="component" value="Unassembled WGS sequence"/>
</dbReference>
<dbReference type="Gene3D" id="3.40.50.1700">
    <property type="entry name" value="Glycoside hydrolase family 3 C-terminal domain"/>
    <property type="match status" value="1"/>
</dbReference>
<evidence type="ECO:0000313" key="17">
    <source>
        <dbReference type="Proteomes" id="UP001213681"/>
    </source>
</evidence>
<dbReference type="RefSeq" id="XP_056763563.1">
    <property type="nucleotide sequence ID" value="XM_056910737.1"/>
</dbReference>
<evidence type="ECO:0000256" key="4">
    <source>
        <dbReference type="ARBA" id="ARBA00012744"/>
    </source>
</evidence>
<dbReference type="SUPFAM" id="SSF52279">
    <property type="entry name" value="Beta-D-glucan exohydrolase, C-terminal domain"/>
    <property type="match status" value="2"/>
</dbReference>
<feature type="non-terminal residue" evidence="16">
    <location>
        <position position="1"/>
    </location>
</feature>
<dbReference type="InterPro" id="IPR011658">
    <property type="entry name" value="PA14_dom"/>
</dbReference>
<dbReference type="InterPro" id="IPR002772">
    <property type="entry name" value="Glyco_hydro_3_C"/>
</dbReference>
<dbReference type="PROSITE" id="PS51820">
    <property type="entry name" value="PA14"/>
    <property type="match status" value="1"/>
</dbReference>
<dbReference type="Gene3D" id="2.60.120.260">
    <property type="entry name" value="Galactose-binding domain-like"/>
    <property type="match status" value="1"/>
</dbReference>
<dbReference type="Pfam" id="PF14310">
    <property type="entry name" value="Fn3-like"/>
    <property type="match status" value="1"/>
</dbReference>
<evidence type="ECO:0000256" key="10">
    <source>
        <dbReference type="ARBA" id="ARBA00023326"/>
    </source>
</evidence>
<dbReference type="GO" id="GO:0030245">
    <property type="term" value="P:cellulose catabolic process"/>
    <property type="evidence" value="ECO:0007669"/>
    <property type="project" value="UniProtKB-KW"/>
</dbReference>
<evidence type="ECO:0000256" key="9">
    <source>
        <dbReference type="ARBA" id="ARBA00023295"/>
    </source>
</evidence>
<evidence type="ECO:0000313" key="16">
    <source>
        <dbReference type="EMBL" id="KAJ5443483.1"/>
    </source>
</evidence>
<dbReference type="Pfam" id="PF00933">
    <property type="entry name" value="Glyco_hydro_3"/>
    <property type="match status" value="1"/>
</dbReference>
<comment type="pathway">
    <text evidence="2">Glycan metabolism; cellulose degradation.</text>
</comment>
<name>A0AAD6C3C1_9EURO</name>
<reference evidence="16" key="1">
    <citation type="submission" date="2022-12" db="EMBL/GenBank/DDBJ databases">
        <authorList>
            <person name="Petersen C."/>
        </authorList>
    </citation>
    <scope>NUCLEOTIDE SEQUENCE</scope>
    <source>
        <strain evidence="16">IBT 16125</strain>
    </source>
</reference>
<comment type="similarity">
    <text evidence="3">Belongs to the glycosyl hydrolase 3 family.</text>
</comment>
<dbReference type="SMART" id="SM00758">
    <property type="entry name" value="PA14"/>
    <property type="match status" value="1"/>
</dbReference>
<gene>
    <name evidence="16" type="ORF">N7458_007355</name>
</gene>
<dbReference type="SMART" id="SM01217">
    <property type="entry name" value="Fn3_like"/>
    <property type="match status" value="1"/>
</dbReference>
<organism evidence="16 17">
    <name type="scientific">Penicillium daleae</name>
    <dbReference type="NCBI Taxonomy" id="63821"/>
    <lineage>
        <taxon>Eukaryota</taxon>
        <taxon>Fungi</taxon>
        <taxon>Dikarya</taxon>
        <taxon>Ascomycota</taxon>
        <taxon>Pezizomycotina</taxon>
        <taxon>Eurotiomycetes</taxon>
        <taxon>Eurotiomycetidae</taxon>
        <taxon>Eurotiales</taxon>
        <taxon>Aspergillaceae</taxon>
        <taxon>Penicillium</taxon>
    </lineage>
</organism>
<dbReference type="GO" id="GO:0008422">
    <property type="term" value="F:beta-glucosidase activity"/>
    <property type="evidence" value="ECO:0007669"/>
    <property type="project" value="UniProtKB-EC"/>
</dbReference>
<accession>A0AAD6C3C1</accession>
<dbReference type="InterPro" id="IPR050288">
    <property type="entry name" value="Cellulose_deg_GH3"/>
</dbReference>
<dbReference type="InterPro" id="IPR013783">
    <property type="entry name" value="Ig-like_fold"/>
</dbReference>
<dbReference type="PANTHER" id="PTHR42715">
    <property type="entry name" value="BETA-GLUCOSIDASE"/>
    <property type="match status" value="1"/>
</dbReference>
<dbReference type="FunFam" id="2.60.40.10:FF:000495">
    <property type="entry name" value="Periplasmic beta-glucosidase"/>
    <property type="match status" value="1"/>
</dbReference>
<comment type="catalytic activity">
    <reaction evidence="1">
        <text>Hydrolysis of terminal, non-reducing beta-D-glucosyl residues with release of beta-D-glucose.</text>
        <dbReference type="EC" id="3.2.1.21"/>
    </reaction>
</comment>
<dbReference type="SUPFAM" id="SSF51445">
    <property type="entry name" value="(Trans)glycosidases"/>
    <property type="match status" value="1"/>
</dbReference>
<dbReference type="Gene3D" id="3.20.20.300">
    <property type="entry name" value="Glycoside hydrolase, family 3, N-terminal domain"/>
    <property type="match status" value="1"/>
</dbReference>
<keyword evidence="7" id="KW-0325">Glycoprotein</keyword>
<evidence type="ECO:0000259" key="15">
    <source>
        <dbReference type="PROSITE" id="PS51820"/>
    </source>
</evidence>
<evidence type="ECO:0000256" key="6">
    <source>
        <dbReference type="ARBA" id="ARBA00023001"/>
    </source>
</evidence>
<evidence type="ECO:0000256" key="12">
    <source>
        <dbReference type="ARBA" id="ARBA00041279"/>
    </source>
</evidence>
<keyword evidence="17" id="KW-1185">Reference proteome</keyword>
<dbReference type="Pfam" id="PF01915">
    <property type="entry name" value="Glyco_hydro_3_C"/>
    <property type="match status" value="1"/>
</dbReference>